<feature type="domain" description="Alcohol dehydrogenase iron-type/glycerol dehydrogenase GldA" evidence="2">
    <location>
        <begin position="11"/>
        <end position="179"/>
    </location>
</feature>
<name>A0ABT1SRZ6_9FIRM</name>
<accession>A0ABT1SRZ6</accession>
<evidence type="ECO:0000256" key="1">
    <source>
        <dbReference type="ARBA" id="ARBA00023002"/>
    </source>
</evidence>
<dbReference type="PANTHER" id="PTHR43633:SF1">
    <property type="entry name" value="ALCOHOL DEHYDROGENASE YQHD"/>
    <property type="match status" value="1"/>
</dbReference>
<dbReference type="RefSeq" id="WP_197408284.1">
    <property type="nucleotide sequence ID" value="NZ_JAJCIO010000008.1"/>
</dbReference>
<dbReference type="SUPFAM" id="SSF56796">
    <property type="entry name" value="Dehydroquinate synthase-like"/>
    <property type="match status" value="1"/>
</dbReference>
<dbReference type="InterPro" id="IPR056798">
    <property type="entry name" value="ADH_Fe_C"/>
</dbReference>
<dbReference type="InterPro" id="IPR044731">
    <property type="entry name" value="BDH-like"/>
</dbReference>
<evidence type="ECO:0000313" key="5">
    <source>
        <dbReference type="Proteomes" id="UP001206692"/>
    </source>
</evidence>
<dbReference type="Pfam" id="PF00465">
    <property type="entry name" value="Fe-ADH"/>
    <property type="match status" value="1"/>
</dbReference>
<keyword evidence="1" id="KW-0560">Oxidoreductase</keyword>
<proteinExistence type="predicted"/>
<dbReference type="Gene3D" id="1.20.1090.10">
    <property type="entry name" value="Dehydroquinate synthase-like - alpha domain"/>
    <property type="match status" value="1"/>
</dbReference>
<organism evidence="4 5">
    <name type="scientific">Megasphaera massiliensis</name>
    <dbReference type="NCBI Taxonomy" id="1232428"/>
    <lineage>
        <taxon>Bacteria</taxon>
        <taxon>Bacillati</taxon>
        <taxon>Bacillota</taxon>
        <taxon>Negativicutes</taxon>
        <taxon>Veillonellales</taxon>
        <taxon>Veillonellaceae</taxon>
        <taxon>Megasphaera</taxon>
    </lineage>
</organism>
<protein>
    <submittedName>
        <fullName evidence="4">Iron-containing alcohol dehydrogenase</fullName>
    </submittedName>
</protein>
<dbReference type="Gene3D" id="3.40.50.1970">
    <property type="match status" value="1"/>
</dbReference>
<feature type="domain" description="Fe-containing alcohol dehydrogenase-like C-terminal" evidence="3">
    <location>
        <begin position="190"/>
        <end position="391"/>
    </location>
</feature>
<keyword evidence="5" id="KW-1185">Reference proteome</keyword>
<evidence type="ECO:0000313" key="4">
    <source>
        <dbReference type="EMBL" id="MCQ5342646.1"/>
    </source>
</evidence>
<dbReference type="InterPro" id="IPR001670">
    <property type="entry name" value="ADH_Fe/GldA"/>
</dbReference>
<dbReference type="Proteomes" id="UP001206692">
    <property type="component" value="Unassembled WGS sequence"/>
</dbReference>
<sequence>MMNDFVFQNRTKIYFGKDQLTHLGEEAAAFGKKVLLVYGGGSIKRIGLYDKVVDVLTKAGLTVSELGGVEPNPRHTTVNKGVKICREEGIDVILAVGGGSTIDASKVMAATVAAPTDDCWDLVIKKVESPRALPLMTVLTIAATGSEMNAGAVISNVDTKDKLPYFSPAVQPAVSFLDPTNTFSVPAYQTASGSVDIMAHVFDMVYFSRQPRMDMLYRVQDEVLKTIVTFAPIALKEPDNYEARANLMWASTWALNGFLAGGVSQMTSCHRMEHELSAVYDITHGHGLAILIPRWLKYVMNDDNAWQIKRLGTNVFGIDASLSDREGAEKAIEALSDFFFKTLGLDSRLSDLGIDDKHFRDMAENACKQLGGTLHGFIDLTPDDIVKIYEMCL</sequence>
<evidence type="ECO:0000259" key="3">
    <source>
        <dbReference type="Pfam" id="PF25137"/>
    </source>
</evidence>
<dbReference type="EMBL" id="JANGEW010000010">
    <property type="protein sequence ID" value="MCQ5342646.1"/>
    <property type="molecule type" value="Genomic_DNA"/>
</dbReference>
<dbReference type="CDD" id="cd08187">
    <property type="entry name" value="BDH"/>
    <property type="match status" value="1"/>
</dbReference>
<comment type="caution">
    <text evidence="4">The sequence shown here is derived from an EMBL/GenBank/DDBJ whole genome shotgun (WGS) entry which is preliminary data.</text>
</comment>
<dbReference type="PANTHER" id="PTHR43633">
    <property type="entry name" value="ALCOHOL DEHYDROGENASE YQHD"/>
    <property type="match status" value="1"/>
</dbReference>
<evidence type="ECO:0000259" key="2">
    <source>
        <dbReference type="Pfam" id="PF00465"/>
    </source>
</evidence>
<gene>
    <name evidence="4" type="ORF">NE675_06320</name>
</gene>
<dbReference type="Pfam" id="PF25137">
    <property type="entry name" value="ADH_Fe_C"/>
    <property type="match status" value="1"/>
</dbReference>
<reference evidence="4 5" key="1">
    <citation type="submission" date="2022-06" db="EMBL/GenBank/DDBJ databases">
        <title>Isolation of gut microbiota from human fecal samples.</title>
        <authorList>
            <person name="Pamer E.G."/>
            <person name="Barat B."/>
            <person name="Waligurski E."/>
            <person name="Medina S."/>
            <person name="Paddock L."/>
            <person name="Mostad J."/>
        </authorList>
    </citation>
    <scope>NUCLEOTIDE SEQUENCE [LARGE SCALE GENOMIC DNA]</scope>
    <source>
        <strain evidence="4 5">DFI.1.1</strain>
    </source>
</reference>